<organism evidence="3">
    <name type="scientific">Strongyloides ratti</name>
    <name type="common">Parasitic roundworm</name>
    <dbReference type="NCBI Taxonomy" id="34506"/>
    <lineage>
        <taxon>Eukaryota</taxon>
        <taxon>Metazoa</taxon>
        <taxon>Ecdysozoa</taxon>
        <taxon>Nematoda</taxon>
        <taxon>Chromadorea</taxon>
        <taxon>Rhabditida</taxon>
        <taxon>Tylenchina</taxon>
        <taxon>Panagrolaimomorpha</taxon>
        <taxon>Strongyloidoidea</taxon>
        <taxon>Strongyloididae</taxon>
        <taxon>Strongyloides</taxon>
    </lineage>
</organism>
<feature type="domain" description="FH2" evidence="2">
    <location>
        <begin position="392"/>
        <end position="774"/>
    </location>
</feature>
<dbReference type="InterPro" id="IPR042201">
    <property type="entry name" value="FH2_Formin_sf"/>
</dbReference>
<dbReference type="InterPro" id="IPR015425">
    <property type="entry name" value="FH2_Formin"/>
</dbReference>
<keyword evidence="4" id="KW-1185">Reference proteome</keyword>
<dbReference type="CTD" id="36379556"/>
<evidence type="ECO:0000313" key="5">
    <source>
        <dbReference type="WBParaSite" id="SRAE_2000185600.1"/>
    </source>
</evidence>
<dbReference type="WormBase" id="SRAE_2000185600">
    <property type="protein sequence ID" value="SRP01813"/>
    <property type="gene ID" value="WBGene00262062"/>
</dbReference>
<sequence length="774" mass="88331">MNISEVTPDKVWRKNACYDYEKKAAKTFCISKSSRRNSVSSDVKNNSFHKSSSTSAPVIKIMLKCVLELADKELKPQIKAESLSIINRILGSVPSVLQRQIMRNILLHMGLEDILPSLSFYKCSRLNDELIKFEKGQHLEESIQLSKSGKHPLNIFSEAYMKLAKDKNYLTAFMEFIEKIASGLDITKDDILILFSFLPSKNEKEEFSKGNECFIKDSLNNSIINNKQNIKNEGNVEAFRKLMENNNNSCSGFSRGRAISISSELPTKFSEKVLLIKKKTIDVEIQTEVYQQLPLNDFVEISKDTNSQVIKNNNKPPEAPPLPNFLKSSNSTKKVSQSNITNEQKVVKPSNNNLGPPPPPPPPLPMKNNKQNSKDNQQNNLLIKENNQCLENVSKYDKTKTTNTVSWTPVKNIDSGNKTSIWSNFVEPEFKETERNKIELVFEKPQKISRRLTIATFGKRAKENGNSGGNNNRSLTKGLSEKRALNLGIVLSRFKLKGVILAEALDSEQRSTFDIDLLSNLLLQYPTEEERKYFLGIGELSTLNSTEAFVWSVARKPHLKIKLELLVFEANFNVDTKNYIKTGENCLDVCKMLYQNPSIDNFFYKCLQIGNFLNQGSYNGTVTNKSSTIRIIDLLVESETFNTKEIYQLYDKLESIKSFDLNDFETMSNKIHQQLISIKTKIEAAESFLTTEEISSIFENYITICCKLKQLITEIKSLENDLQSYYCAEAFDLFKKANMVFERNKIQSERYSKTIQSFGKPLSKLRKRIVKVDF</sequence>
<accession>A0A090LBS0</accession>
<dbReference type="GeneID" id="36379556"/>
<dbReference type="STRING" id="34506.A0A090LBS0"/>
<feature type="region of interest" description="Disordered" evidence="1">
    <location>
        <begin position="308"/>
        <end position="374"/>
    </location>
</feature>
<dbReference type="Pfam" id="PF02181">
    <property type="entry name" value="FH2"/>
    <property type="match status" value="1"/>
</dbReference>
<evidence type="ECO:0000313" key="6">
    <source>
        <dbReference type="WormBase" id="SRAE_2000185600"/>
    </source>
</evidence>
<dbReference type="GO" id="GO:0005884">
    <property type="term" value="C:actin filament"/>
    <property type="evidence" value="ECO:0007669"/>
    <property type="project" value="TreeGrafter"/>
</dbReference>
<dbReference type="PROSITE" id="PS51444">
    <property type="entry name" value="FH2"/>
    <property type="match status" value="1"/>
</dbReference>
<dbReference type="OMA" id="KEYYCAS"/>
<dbReference type="OrthoDB" id="1668162at2759"/>
<dbReference type="AlphaFoldDB" id="A0A090LBS0"/>
<dbReference type="SUPFAM" id="SSF101447">
    <property type="entry name" value="Formin homology 2 domain (FH2 domain)"/>
    <property type="match status" value="1"/>
</dbReference>
<evidence type="ECO:0000256" key="1">
    <source>
        <dbReference type="SAM" id="MobiDB-lite"/>
    </source>
</evidence>
<dbReference type="RefSeq" id="XP_024506391.1">
    <property type="nucleotide sequence ID" value="XM_024652856.1"/>
</dbReference>
<dbReference type="WBParaSite" id="SRAE_2000185600.1">
    <property type="protein sequence ID" value="SRAE_2000185600.1"/>
    <property type="gene ID" value="WBGene00262062"/>
</dbReference>
<dbReference type="Proteomes" id="UP000035682">
    <property type="component" value="Unplaced"/>
</dbReference>
<dbReference type="EMBL" id="LN609529">
    <property type="protein sequence ID" value="CEF67191.1"/>
    <property type="molecule type" value="Genomic_DNA"/>
</dbReference>
<proteinExistence type="predicted"/>
<feature type="compositionally biased region" description="Polar residues" evidence="1">
    <location>
        <begin position="326"/>
        <end position="344"/>
    </location>
</feature>
<feature type="compositionally biased region" description="Pro residues" evidence="1">
    <location>
        <begin position="355"/>
        <end position="365"/>
    </location>
</feature>
<name>A0A090LBS0_STRRB</name>
<dbReference type="GO" id="GO:0030041">
    <property type="term" value="P:actin filament polymerization"/>
    <property type="evidence" value="ECO:0007669"/>
    <property type="project" value="TreeGrafter"/>
</dbReference>
<dbReference type="Gene3D" id="1.20.58.2220">
    <property type="entry name" value="Formin, FH2 domain"/>
    <property type="match status" value="1"/>
</dbReference>
<reference evidence="5" key="2">
    <citation type="submission" date="2020-12" db="UniProtKB">
        <authorList>
            <consortium name="WormBaseParasite"/>
        </authorList>
    </citation>
    <scope>IDENTIFICATION</scope>
</reference>
<dbReference type="PANTHER" id="PTHR45691">
    <property type="entry name" value="PROTEIN DIAPHANOUS"/>
    <property type="match status" value="1"/>
</dbReference>
<dbReference type="PANTHER" id="PTHR45691:SF15">
    <property type="entry name" value="FH2 DOMAIN-CONTAINING PROTEIN"/>
    <property type="match status" value="1"/>
</dbReference>
<evidence type="ECO:0000313" key="4">
    <source>
        <dbReference type="Proteomes" id="UP000035682"/>
    </source>
</evidence>
<protein>
    <submittedName>
        <fullName evidence="3 5">Formin, FH2 domain-containing protein</fullName>
    </submittedName>
</protein>
<evidence type="ECO:0000313" key="3">
    <source>
        <dbReference type="EMBL" id="CEF67191.1"/>
    </source>
</evidence>
<evidence type="ECO:0000259" key="2">
    <source>
        <dbReference type="PROSITE" id="PS51444"/>
    </source>
</evidence>
<gene>
    <name evidence="3 5 6" type="ORF">SRAE_2000185600</name>
</gene>
<reference evidence="3 4" key="1">
    <citation type="submission" date="2014-09" db="EMBL/GenBank/DDBJ databases">
        <authorList>
            <person name="Martin A.A."/>
        </authorList>
    </citation>
    <scope>NUCLEOTIDE SEQUENCE</scope>
    <source>
        <strain evidence="4">ED321</strain>
        <strain evidence="3">ED321 Heterogonic</strain>
    </source>
</reference>
<dbReference type="InterPro" id="IPR051412">
    <property type="entry name" value="Formin_Homology_Diaphanous_sf"/>
</dbReference>